<dbReference type="RefSeq" id="WP_012661791.1">
    <property type="nucleotide sequence ID" value="NZ_CP007775.1"/>
</dbReference>
<dbReference type="KEGG" id="cln:UPTC3659_1301"/>
<evidence type="ECO:0000256" key="8">
    <source>
        <dbReference type="SAM" id="Phobius"/>
    </source>
</evidence>
<feature type="transmembrane region" description="Helical" evidence="8">
    <location>
        <begin position="58"/>
        <end position="77"/>
    </location>
</feature>
<reference evidence="10 11" key="1">
    <citation type="journal article" date="2014" name="Genome Biol. Evol.">
        <title>Comparative Genomics of the Campylobacter lari Group.</title>
        <authorList>
            <person name="Miller W.G."/>
            <person name="Yee E."/>
            <person name="Chapman M.H."/>
            <person name="Smith T.P."/>
            <person name="Bono J.L."/>
            <person name="Huynh S."/>
            <person name="Parker C.T."/>
            <person name="Vandamme P."/>
            <person name="Luong K."/>
            <person name="Korlach J."/>
        </authorList>
    </citation>
    <scope>NUCLEOTIDE SEQUENCE [LARGE SCALE GENOMIC DNA]</scope>
    <source>
        <strain evidence="11">RM3659</strain>
    </source>
</reference>
<dbReference type="OrthoDB" id="9810047at2"/>
<proteinExistence type="inferred from homology"/>
<evidence type="ECO:0000256" key="4">
    <source>
        <dbReference type="ARBA" id="ARBA00022692"/>
    </source>
</evidence>
<accession>A0A0A8HW65</accession>
<gene>
    <name evidence="10" type="ORF">UPTC3659_1301</name>
</gene>
<feature type="transmembrane region" description="Helical" evidence="8">
    <location>
        <begin position="132"/>
        <end position="153"/>
    </location>
</feature>
<evidence type="ECO:0000256" key="5">
    <source>
        <dbReference type="ARBA" id="ARBA00022989"/>
    </source>
</evidence>
<dbReference type="PANTHER" id="PTHR34390">
    <property type="entry name" value="UPF0442 PROTEIN YJJB-RELATED"/>
    <property type="match status" value="1"/>
</dbReference>
<feature type="domain" description="Threonine/Serine exporter ThrE" evidence="9">
    <location>
        <begin position="10"/>
        <end position="148"/>
    </location>
</feature>
<dbReference type="InterPro" id="IPR050539">
    <property type="entry name" value="ThrE_Dicarb/AminoAcid_Exp"/>
</dbReference>
<evidence type="ECO:0000256" key="3">
    <source>
        <dbReference type="ARBA" id="ARBA00022519"/>
    </source>
</evidence>
<keyword evidence="3" id="KW-0997">Cell inner membrane</keyword>
<dbReference type="AlphaFoldDB" id="A0A0A8HW65"/>
<evidence type="ECO:0000256" key="1">
    <source>
        <dbReference type="ARBA" id="ARBA00004651"/>
    </source>
</evidence>
<keyword evidence="4 8" id="KW-0812">Transmembrane</keyword>
<dbReference type="Pfam" id="PF12821">
    <property type="entry name" value="ThrE_2"/>
    <property type="match status" value="1"/>
</dbReference>
<evidence type="ECO:0000256" key="2">
    <source>
        <dbReference type="ARBA" id="ARBA00022475"/>
    </source>
</evidence>
<organism evidence="10 11">
    <name type="scientific">Campylobacter lari NCTC 11845</name>
    <dbReference type="NCBI Taxonomy" id="1388749"/>
    <lineage>
        <taxon>Bacteria</taxon>
        <taxon>Pseudomonadati</taxon>
        <taxon>Campylobacterota</taxon>
        <taxon>Epsilonproteobacteria</taxon>
        <taxon>Campylobacterales</taxon>
        <taxon>Campylobacteraceae</taxon>
        <taxon>Campylobacter</taxon>
    </lineage>
</organism>
<dbReference type="InterPro" id="IPR024528">
    <property type="entry name" value="ThrE_2"/>
</dbReference>
<keyword evidence="2" id="KW-1003">Cell membrane</keyword>
<feature type="transmembrane region" description="Helical" evidence="8">
    <location>
        <begin position="6"/>
        <end position="25"/>
    </location>
</feature>
<name>A0A0A8HW65_CAMLA</name>
<evidence type="ECO:0000256" key="7">
    <source>
        <dbReference type="ARBA" id="ARBA00034125"/>
    </source>
</evidence>
<keyword evidence="5 8" id="KW-1133">Transmembrane helix</keyword>
<evidence type="ECO:0000313" key="10">
    <source>
        <dbReference type="EMBL" id="AJD02134.1"/>
    </source>
</evidence>
<dbReference type="EMBL" id="CP007775">
    <property type="protein sequence ID" value="AJD02134.1"/>
    <property type="molecule type" value="Genomic_DNA"/>
</dbReference>
<dbReference type="Proteomes" id="UP000031130">
    <property type="component" value="Chromosome"/>
</dbReference>
<dbReference type="PANTHER" id="PTHR34390:SF1">
    <property type="entry name" value="SUCCINATE TRANSPORTER SUBUNIT YJJB-RELATED"/>
    <property type="match status" value="1"/>
</dbReference>
<evidence type="ECO:0000256" key="6">
    <source>
        <dbReference type="ARBA" id="ARBA00023136"/>
    </source>
</evidence>
<comment type="subcellular location">
    <subcellularLocation>
        <location evidence="1">Cell membrane</location>
        <topology evidence="1">Multi-pass membrane protein</topology>
    </subcellularLocation>
</comment>
<comment type="similarity">
    <text evidence="7">Belongs to the ThrE exporter (TC 2.A.79) family.</text>
</comment>
<protein>
    <submittedName>
        <fullName evidence="10">Hypothetical membrane protein (DUF3815 domain)</fullName>
    </submittedName>
</protein>
<evidence type="ECO:0000313" key="11">
    <source>
        <dbReference type="Proteomes" id="UP000031130"/>
    </source>
</evidence>
<dbReference type="GO" id="GO:0015744">
    <property type="term" value="P:succinate transport"/>
    <property type="evidence" value="ECO:0007669"/>
    <property type="project" value="TreeGrafter"/>
</dbReference>
<dbReference type="HOGENOM" id="CLU_117642_1_1_7"/>
<evidence type="ECO:0000259" key="9">
    <source>
        <dbReference type="Pfam" id="PF12821"/>
    </source>
</evidence>
<keyword evidence="6 8" id="KW-0472">Membrane</keyword>
<sequence length="174" mass="19470">MIDYSSILWDMFFAALTGFGFAYVCNPPFKTLILSAILAAIAHGMRFTLMGYFGFQTLAIATFIASFSIGCLGLFLAKIFKTPAEIIAFPALIPMIPGIYAYKAILYLISFIRSEDISEKTNFLIQFFDHFFTTLSVTLALAVGVSVTLLLFFEQSFMMTRSIKKSKNHDQNQS</sequence>
<dbReference type="GO" id="GO:0005886">
    <property type="term" value="C:plasma membrane"/>
    <property type="evidence" value="ECO:0007669"/>
    <property type="project" value="UniProtKB-SubCell"/>
</dbReference>
<feature type="transmembrane region" description="Helical" evidence="8">
    <location>
        <begin position="89"/>
        <end position="112"/>
    </location>
</feature>